<dbReference type="SUPFAM" id="SSF47923">
    <property type="entry name" value="Ypt/Rab-GAP domain of gyp1p"/>
    <property type="match status" value="2"/>
</dbReference>
<feature type="non-terminal residue" evidence="2">
    <location>
        <position position="240"/>
    </location>
</feature>
<dbReference type="eggNOG" id="KOG1102">
    <property type="taxonomic scope" value="Eukaryota"/>
</dbReference>
<dbReference type="Gene3D" id="1.10.472.80">
    <property type="entry name" value="Ypt/Rab-GAP domain of gyp1p, domain 3"/>
    <property type="match status" value="1"/>
</dbReference>
<dbReference type="GeneID" id="7447896"/>
<dbReference type="FunFam" id="1.10.8.270:FF:000103">
    <property type="entry name" value="RabGAP"/>
    <property type="match status" value="1"/>
</dbReference>
<dbReference type="InterPro" id="IPR050302">
    <property type="entry name" value="Rab_GAP_TBC_domain"/>
</dbReference>
<dbReference type="PROSITE" id="PS50086">
    <property type="entry name" value="TBC_RABGAP"/>
    <property type="match status" value="1"/>
</dbReference>
<dbReference type="EMBL" id="CM000648">
    <property type="protein sequence ID" value="EED89192.1"/>
    <property type="molecule type" value="Genomic_DNA"/>
</dbReference>
<reference evidence="2 3" key="1">
    <citation type="journal article" date="2004" name="Science">
        <title>The genome of the diatom Thalassiosira pseudonana: ecology, evolution, and metabolism.</title>
        <authorList>
            <person name="Armbrust E.V."/>
            <person name="Berges J.A."/>
            <person name="Bowler C."/>
            <person name="Green B.R."/>
            <person name="Martinez D."/>
            <person name="Putnam N.H."/>
            <person name="Zhou S."/>
            <person name="Allen A.E."/>
            <person name="Apt K.E."/>
            <person name="Bechner M."/>
            <person name="Brzezinski M.A."/>
            <person name="Chaal B.K."/>
            <person name="Chiovitti A."/>
            <person name="Davis A.K."/>
            <person name="Demarest M.S."/>
            <person name="Detter J.C."/>
            <person name="Glavina T."/>
            <person name="Goodstein D."/>
            <person name="Hadi M.Z."/>
            <person name="Hellsten U."/>
            <person name="Hildebrand M."/>
            <person name="Jenkins B.D."/>
            <person name="Jurka J."/>
            <person name="Kapitonov V.V."/>
            <person name="Kroger N."/>
            <person name="Lau W.W."/>
            <person name="Lane T.W."/>
            <person name="Larimer F.W."/>
            <person name="Lippmeier J.C."/>
            <person name="Lucas S."/>
            <person name="Medina M."/>
            <person name="Montsant A."/>
            <person name="Obornik M."/>
            <person name="Parker M.S."/>
            <person name="Palenik B."/>
            <person name="Pazour G.J."/>
            <person name="Richardson P.M."/>
            <person name="Rynearson T.A."/>
            <person name="Saito M.A."/>
            <person name="Schwartz D.C."/>
            <person name="Thamatrakoln K."/>
            <person name="Valentin K."/>
            <person name="Vardi A."/>
            <person name="Wilkerson F.P."/>
            <person name="Rokhsar D.S."/>
        </authorList>
    </citation>
    <scope>NUCLEOTIDE SEQUENCE [LARGE SCALE GENOMIC DNA]</scope>
    <source>
        <strain evidence="2 3">CCMP1335</strain>
    </source>
</reference>
<evidence type="ECO:0000313" key="3">
    <source>
        <dbReference type="Proteomes" id="UP000001449"/>
    </source>
</evidence>
<dbReference type="FunCoup" id="B8CBV5">
    <property type="interactions" value="3"/>
</dbReference>
<proteinExistence type="predicted"/>
<accession>B8CBV5</accession>
<dbReference type="OMA" id="HESYEEM"/>
<dbReference type="Pfam" id="PF00566">
    <property type="entry name" value="RabGAP-TBC"/>
    <property type="match status" value="1"/>
</dbReference>
<dbReference type="Proteomes" id="UP000001449">
    <property type="component" value="Chromosome 13"/>
</dbReference>
<dbReference type="InParanoid" id="B8CBV5"/>
<protein>
    <submittedName>
        <fullName evidence="2">RabGAP</fullName>
    </submittedName>
</protein>
<dbReference type="KEGG" id="tps:THAPSDRAFT_42283"/>
<reference evidence="2 3" key="2">
    <citation type="journal article" date="2008" name="Nature">
        <title>The Phaeodactylum genome reveals the evolutionary history of diatom genomes.</title>
        <authorList>
            <person name="Bowler C."/>
            <person name="Allen A.E."/>
            <person name="Badger J.H."/>
            <person name="Grimwood J."/>
            <person name="Jabbari K."/>
            <person name="Kuo A."/>
            <person name="Maheswari U."/>
            <person name="Martens C."/>
            <person name="Maumus F."/>
            <person name="Otillar R.P."/>
            <person name="Rayko E."/>
            <person name="Salamov A."/>
            <person name="Vandepoele K."/>
            <person name="Beszteri B."/>
            <person name="Gruber A."/>
            <person name="Heijde M."/>
            <person name="Katinka M."/>
            <person name="Mock T."/>
            <person name="Valentin K."/>
            <person name="Verret F."/>
            <person name="Berges J.A."/>
            <person name="Brownlee C."/>
            <person name="Cadoret J.P."/>
            <person name="Chiovitti A."/>
            <person name="Choi C.J."/>
            <person name="Coesel S."/>
            <person name="De Martino A."/>
            <person name="Detter J.C."/>
            <person name="Durkin C."/>
            <person name="Falciatore A."/>
            <person name="Fournet J."/>
            <person name="Haruta M."/>
            <person name="Huysman M.J."/>
            <person name="Jenkins B.D."/>
            <person name="Jiroutova K."/>
            <person name="Jorgensen R.E."/>
            <person name="Joubert Y."/>
            <person name="Kaplan A."/>
            <person name="Kroger N."/>
            <person name="Kroth P.G."/>
            <person name="La Roche J."/>
            <person name="Lindquist E."/>
            <person name="Lommer M."/>
            <person name="Martin-Jezequel V."/>
            <person name="Lopez P.J."/>
            <person name="Lucas S."/>
            <person name="Mangogna M."/>
            <person name="McGinnis K."/>
            <person name="Medlin L.K."/>
            <person name="Montsant A."/>
            <person name="Oudot-Le Secq M.P."/>
            <person name="Napoli C."/>
            <person name="Obornik M."/>
            <person name="Parker M.S."/>
            <person name="Petit J.L."/>
            <person name="Porcel B.M."/>
            <person name="Poulsen N."/>
            <person name="Robison M."/>
            <person name="Rychlewski L."/>
            <person name="Rynearson T.A."/>
            <person name="Schmutz J."/>
            <person name="Shapiro H."/>
            <person name="Siaut M."/>
            <person name="Stanley M."/>
            <person name="Sussman M.R."/>
            <person name="Taylor A.R."/>
            <person name="Vardi A."/>
            <person name="von Dassow P."/>
            <person name="Vyverman W."/>
            <person name="Willis A."/>
            <person name="Wyrwicz L.S."/>
            <person name="Rokhsar D.S."/>
            <person name="Weissenbach J."/>
            <person name="Armbrust E.V."/>
            <person name="Green B.R."/>
            <person name="Van de Peer Y."/>
            <person name="Grigoriev I.V."/>
        </authorList>
    </citation>
    <scope>NUCLEOTIDE SEQUENCE [LARGE SCALE GENOMIC DNA]</scope>
    <source>
        <strain evidence="2 3">CCMP1335</strain>
    </source>
</reference>
<dbReference type="AlphaFoldDB" id="B8CBV5"/>
<keyword evidence="3" id="KW-1185">Reference proteome</keyword>
<sequence length="240" mass="28157">MRQRAWTVLTGVDVIMAERVGDYENLVKKAEEDSGVVLETIERDIHRTFPRHYLFHNGLDEDERALRRVLRAYSVYDSEVGYCQGMNFIAAMFLTFLSEEEAFWLLVVVMNEEPYKLRELFGEDMAGTHEVLYIAEKLMHQFLPKLSQHMEAESIHISMFVTQWLLTVYTSTFPFELVSRVWDSFMVEGWKVVYRVMLALLEEASKDLMGLHFEQILNFFRDFPQTVDGQTVMARSLKIS</sequence>
<dbReference type="PANTHER" id="PTHR47219:SF9">
    <property type="entry name" value="GTPASE ACTIVATING PROTEIN AND CENTROSOME-ASSOCIATED, ISOFORM B"/>
    <property type="match status" value="1"/>
</dbReference>
<evidence type="ECO:0000259" key="1">
    <source>
        <dbReference type="PROSITE" id="PS50086"/>
    </source>
</evidence>
<dbReference type="SMART" id="SM00164">
    <property type="entry name" value="TBC"/>
    <property type="match status" value="1"/>
</dbReference>
<dbReference type="PANTHER" id="PTHR47219">
    <property type="entry name" value="RAB GTPASE-ACTIVATING PROTEIN 1-LIKE"/>
    <property type="match status" value="1"/>
</dbReference>
<gene>
    <name evidence="2" type="ORF">THAPSDRAFT_42283</name>
</gene>
<dbReference type="PaxDb" id="35128-Thaps42283"/>
<dbReference type="GO" id="GO:0005096">
    <property type="term" value="F:GTPase activator activity"/>
    <property type="evidence" value="ECO:0000318"/>
    <property type="project" value="GO_Central"/>
</dbReference>
<dbReference type="HOGENOM" id="CLU_005350_0_0_1"/>
<dbReference type="RefSeq" id="XP_002293456.1">
    <property type="nucleotide sequence ID" value="XM_002293420.1"/>
</dbReference>
<dbReference type="Gene3D" id="1.10.8.270">
    <property type="entry name" value="putative rabgap domain of human tbc1 domain family member 14 like domains"/>
    <property type="match status" value="1"/>
</dbReference>
<evidence type="ECO:0000313" key="2">
    <source>
        <dbReference type="EMBL" id="EED89192.1"/>
    </source>
</evidence>
<dbReference type="FunFam" id="1.10.472.80:FF:000027">
    <property type="entry name" value="GTPase activating protein (Evi5)"/>
    <property type="match status" value="1"/>
</dbReference>
<dbReference type="InterPro" id="IPR000195">
    <property type="entry name" value="Rab-GAP-TBC_dom"/>
</dbReference>
<organism evidence="2 3">
    <name type="scientific">Thalassiosira pseudonana</name>
    <name type="common">Marine diatom</name>
    <name type="synonym">Cyclotella nana</name>
    <dbReference type="NCBI Taxonomy" id="35128"/>
    <lineage>
        <taxon>Eukaryota</taxon>
        <taxon>Sar</taxon>
        <taxon>Stramenopiles</taxon>
        <taxon>Ochrophyta</taxon>
        <taxon>Bacillariophyta</taxon>
        <taxon>Coscinodiscophyceae</taxon>
        <taxon>Thalassiosirophycidae</taxon>
        <taxon>Thalassiosirales</taxon>
        <taxon>Thalassiosiraceae</taxon>
        <taxon>Thalassiosira</taxon>
    </lineage>
</organism>
<feature type="domain" description="Rab-GAP TBC" evidence="1">
    <location>
        <begin position="1"/>
        <end position="189"/>
    </location>
</feature>
<dbReference type="STRING" id="35128.B8CBV5"/>
<name>B8CBV5_THAPS</name>
<dbReference type="InterPro" id="IPR035969">
    <property type="entry name" value="Rab-GAP_TBC_sf"/>
</dbReference>